<feature type="transmembrane region" description="Helical" evidence="1">
    <location>
        <begin position="153"/>
        <end position="171"/>
    </location>
</feature>
<name>A0ABS8NSE1_9XANT</name>
<feature type="transmembrane region" description="Helical" evidence="1">
    <location>
        <begin position="65"/>
        <end position="84"/>
    </location>
</feature>
<keyword evidence="1" id="KW-1133">Transmembrane helix</keyword>
<keyword evidence="3" id="KW-0012">Acyltransferase</keyword>
<feature type="transmembrane region" description="Helical" evidence="1">
    <location>
        <begin position="243"/>
        <end position="263"/>
    </location>
</feature>
<evidence type="ECO:0000313" key="3">
    <source>
        <dbReference type="EMBL" id="MCD0265987.1"/>
    </source>
</evidence>
<accession>A0ABS8NSE1</accession>
<feature type="transmembrane region" description="Helical" evidence="1">
    <location>
        <begin position="183"/>
        <end position="200"/>
    </location>
</feature>
<evidence type="ECO:0000313" key="4">
    <source>
        <dbReference type="Proteomes" id="UP001430396"/>
    </source>
</evidence>
<comment type="caution">
    <text evidence="3">The sequence shown here is derived from an EMBL/GenBank/DDBJ whole genome shotgun (WGS) entry which is preliminary data.</text>
</comment>
<keyword evidence="1" id="KW-0472">Membrane</keyword>
<dbReference type="RefSeq" id="WP_329957067.1">
    <property type="nucleotide sequence ID" value="NZ_JAFFQI010000184.1"/>
</dbReference>
<feature type="domain" description="Acyltransferase 3" evidence="2">
    <location>
        <begin position="1"/>
        <end position="292"/>
    </location>
</feature>
<dbReference type="GO" id="GO:0016746">
    <property type="term" value="F:acyltransferase activity"/>
    <property type="evidence" value="ECO:0007669"/>
    <property type="project" value="UniProtKB-KW"/>
</dbReference>
<keyword evidence="3" id="KW-0808">Transferase</keyword>
<proteinExistence type="predicted"/>
<feature type="transmembrane region" description="Helical" evidence="1">
    <location>
        <begin position="33"/>
        <end position="53"/>
    </location>
</feature>
<feature type="transmembrane region" description="Helical" evidence="1">
    <location>
        <begin position="105"/>
        <end position="133"/>
    </location>
</feature>
<dbReference type="InterPro" id="IPR050879">
    <property type="entry name" value="Acyltransferase_3"/>
</dbReference>
<feature type="transmembrane region" description="Helical" evidence="1">
    <location>
        <begin position="275"/>
        <end position="298"/>
    </location>
</feature>
<keyword evidence="1" id="KW-0812">Transmembrane</keyword>
<gene>
    <name evidence="3" type="ORF">JWH11_05970</name>
</gene>
<organism evidence="3 4">
    <name type="scientific">Xanthomonas melonis</name>
    <dbReference type="NCBI Taxonomy" id="56456"/>
    <lineage>
        <taxon>Bacteria</taxon>
        <taxon>Pseudomonadati</taxon>
        <taxon>Pseudomonadota</taxon>
        <taxon>Gammaproteobacteria</taxon>
        <taxon>Lysobacterales</taxon>
        <taxon>Lysobacteraceae</taxon>
        <taxon>Xanthomonas</taxon>
    </lineage>
</organism>
<dbReference type="PANTHER" id="PTHR23028">
    <property type="entry name" value="ACETYLTRANSFERASE"/>
    <property type="match status" value="1"/>
</dbReference>
<feature type="transmembrane region" description="Helical" evidence="1">
    <location>
        <begin position="212"/>
        <end position="231"/>
    </location>
</feature>
<keyword evidence="4" id="KW-1185">Reference proteome</keyword>
<evidence type="ECO:0000259" key="2">
    <source>
        <dbReference type="Pfam" id="PF01757"/>
    </source>
</evidence>
<sequence>MDFFFALSGFVIGYAYDDRWATMSTRQFFVARLIRLHPLVVAGAVLGVSSYLFDPFAGTSQSSPLALVLAAFALCLLVLPAPILDNRWHDTHPINSPSWSLLQEYIANIAYALVLRFLSVRALCIVASVAWVALAGGALTAGSLDIGYGWDNLWGAPLRLVYPFTVGLLIYRVQHRLARMRLGLVPLSIVMTGLFCFPSLGEAGGIKLNALYDLFCVSVMFPLILVLGIHSEPAGWRARMAHWFGRISYPLYITHFPTAFVFLNYTVSQKPSPPAAMAAGVATFVVMVVFAWVILRCFDEPVRARLRKRWLARKR</sequence>
<dbReference type="InterPro" id="IPR002656">
    <property type="entry name" value="Acyl_transf_3_dom"/>
</dbReference>
<reference evidence="3" key="1">
    <citation type="submission" date="2021-02" db="EMBL/GenBank/DDBJ databases">
        <title>Copper resistance gene diversity in local Xanthomonas species at agrochemical polluted sites in Trinidad, Trinidad and Tobago.</title>
        <authorList>
            <person name="Ramnarine S.D.B.J."/>
            <person name="Ramsubhag A."/>
            <person name="Jayaraman J."/>
        </authorList>
    </citation>
    <scope>NUCLEOTIDE SEQUENCE</scope>
    <source>
        <strain evidence="3">CaNP6A</strain>
    </source>
</reference>
<protein>
    <submittedName>
        <fullName evidence="3">Acyltransferase</fullName>
    </submittedName>
</protein>
<dbReference type="PANTHER" id="PTHR23028:SF134">
    <property type="entry name" value="PUTATIVE (AFU_ORTHOLOGUE AFUA_4G08520)-RELATED"/>
    <property type="match status" value="1"/>
</dbReference>
<evidence type="ECO:0000256" key="1">
    <source>
        <dbReference type="SAM" id="Phobius"/>
    </source>
</evidence>
<dbReference type="EMBL" id="JAFFQI010000184">
    <property type="protein sequence ID" value="MCD0265987.1"/>
    <property type="molecule type" value="Genomic_DNA"/>
</dbReference>
<dbReference type="Pfam" id="PF01757">
    <property type="entry name" value="Acyl_transf_3"/>
    <property type="match status" value="1"/>
</dbReference>
<dbReference type="Proteomes" id="UP001430396">
    <property type="component" value="Unassembled WGS sequence"/>
</dbReference>